<proteinExistence type="predicted"/>
<dbReference type="InterPro" id="IPR045635">
    <property type="entry name" value="DUF6412"/>
</dbReference>
<sequence>MTADSTRAAARALLRLAAVASGLGLVWFVSSSGALDSGAVTALALVATALAAGSVAAASVASVLRALRAVLARFVRASARPRPADDVDLPVTVVQSRPDAPGRPRTRAPGRLLAAA</sequence>
<dbReference type="Pfam" id="PF19950">
    <property type="entry name" value="DUF6412"/>
    <property type="match status" value="1"/>
</dbReference>
<keyword evidence="3" id="KW-0645">Protease</keyword>
<name>A0A852STC9_9MICO</name>
<feature type="transmembrane region" description="Helical" evidence="2">
    <location>
        <begin position="42"/>
        <end position="64"/>
    </location>
</feature>
<dbReference type="EMBL" id="JACCBM010000001">
    <property type="protein sequence ID" value="NYD71993.1"/>
    <property type="molecule type" value="Genomic_DNA"/>
</dbReference>
<keyword evidence="4" id="KW-1185">Reference proteome</keyword>
<keyword evidence="2" id="KW-0472">Membrane</keyword>
<keyword evidence="3" id="KW-0378">Hydrolase</keyword>
<evidence type="ECO:0000313" key="4">
    <source>
        <dbReference type="Proteomes" id="UP000549913"/>
    </source>
</evidence>
<keyword evidence="2" id="KW-1133">Transmembrane helix</keyword>
<protein>
    <submittedName>
        <fullName evidence="3">Membrane protein implicated in regulation of membrane protease activity</fullName>
    </submittedName>
</protein>
<evidence type="ECO:0000256" key="2">
    <source>
        <dbReference type="SAM" id="Phobius"/>
    </source>
</evidence>
<feature type="compositionally biased region" description="Low complexity" evidence="1">
    <location>
        <begin position="107"/>
        <end position="116"/>
    </location>
</feature>
<dbReference type="GO" id="GO:0006508">
    <property type="term" value="P:proteolysis"/>
    <property type="evidence" value="ECO:0007669"/>
    <property type="project" value="UniProtKB-KW"/>
</dbReference>
<evidence type="ECO:0000313" key="3">
    <source>
        <dbReference type="EMBL" id="NYD71993.1"/>
    </source>
</evidence>
<dbReference type="GO" id="GO:0008233">
    <property type="term" value="F:peptidase activity"/>
    <property type="evidence" value="ECO:0007669"/>
    <property type="project" value="UniProtKB-KW"/>
</dbReference>
<accession>A0A852STC9</accession>
<gene>
    <name evidence="3" type="ORF">BJ984_003151</name>
</gene>
<dbReference type="Proteomes" id="UP000549913">
    <property type="component" value="Unassembled WGS sequence"/>
</dbReference>
<dbReference type="AlphaFoldDB" id="A0A852STC9"/>
<reference evidence="3 4" key="1">
    <citation type="submission" date="2020-07" db="EMBL/GenBank/DDBJ databases">
        <title>Sequencing the genomes of 1000 actinobacteria strains.</title>
        <authorList>
            <person name="Klenk H.-P."/>
        </authorList>
    </citation>
    <scope>NUCLEOTIDE SEQUENCE [LARGE SCALE GENOMIC DNA]</scope>
    <source>
        <strain evidence="3 4">DSM 26474</strain>
    </source>
</reference>
<feature type="transmembrane region" description="Helical" evidence="2">
    <location>
        <begin position="12"/>
        <end position="30"/>
    </location>
</feature>
<feature type="region of interest" description="Disordered" evidence="1">
    <location>
        <begin position="80"/>
        <end position="116"/>
    </location>
</feature>
<dbReference type="RefSeq" id="WP_179548821.1">
    <property type="nucleotide sequence ID" value="NZ_BSEW01000002.1"/>
</dbReference>
<comment type="caution">
    <text evidence="3">The sequence shown here is derived from an EMBL/GenBank/DDBJ whole genome shotgun (WGS) entry which is preliminary data.</text>
</comment>
<keyword evidence="2" id="KW-0812">Transmembrane</keyword>
<organism evidence="3 4">
    <name type="scientific">Herbiconiux flava</name>
    <dbReference type="NCBI Taxonomy" id="881268"/>
    <lineage>
        <taxon>Bacteria</taxon>
        <taxon>Bacillati</taxon>
        <taxon>Actinomycetota</taxon>
        <taxon>Actinomycetes</taxon>
        <taxon>Micrococcales</taxon>
        <taxon>Microbacteriaceae</taxon>
        <taxon>Herbiconiux</taxon>
    </lineage>
</organism>
<evidence type="ECO:0000256" key="1">
    <source>
        <dbReference type="SAM" id="MobiDB-lite"/>
    </source>
</evidence>